<evidence type="ECO:0000313" key="7">
    <source>
        <dbReference type="Proteomes" id="UP000321317"/>
    </source>
</evidence>
<evidence type="ECO:0000313" key="5">
    <source>
        <dbReference type="EMBL" id="TXK56249.1"/>
    </source>
</evidence>
<feature type="transmembrane region" description="Helical" evidence="3">
    <location>
        <begin position="255"/>
        <end position="275"/>
    </location>
</feature>
<feature type="coiled-coil region" evidence="1">
    <location>
        <begin position="286"/>
        <end position="313"/>
    </location>
</feature>
<evidence type="ECO:0000313" key="6">
    <source>
        <dbReference type="Proteomes" id="UP000306813"/>
    </source>
</evidence>
<accession>A0AAX2ULC7</accession>
<keyword evidence="1" id="KW-0175">Coiled coil</keyword>
<keyword evidence="3" id="KW-1133">Transmembrane helix</keyword>
<name>A0AAX2ULC7_9BACT</name>
<protein>
    <submittedName>
        <fullName evidence="4">Uncharacterized protein</fullName>
    </submittedName>
</protein>
<proteinExistence type="predicted"/>
<dbReference type="GeneID" id="52037284"/>
<reference evidence="5 7" key="2">
    <citation type="submission" date="2019-08" db="EMBL/GenBank/DDBJ databases">
        <title>Rapid identification of Enteric Bacteria from Whole Genome Sequences (WGS) using Average Nucleotide Identity (ANI).</title>
        <authorList>
            <person name="Lane C."/>
        </authorList>
    </citation>
    <scope>NUCLEOTIDE SEQUENCE [LARGE SCALE GENOMIC DNA]</scope>
    <source>
        <strain evidence="5 7">D4984</strain>
    </source>
</reference>
<dbReference type="Proteomes" id="UP000306813">
    <property type="component" value="Unassembled WGS sequence"/>
</dbReference>
<reference evidence="4 6" key="1">
    <citation type="submission" date="2019-05" db="EMBL/GenBank/DDBJ databases">
        <title>Draft genomes of eight strains of Campylobacter helveticus isolated from cats and a dog in New Zealand.</title>
        <authorList>
            <person name="Bojanic K."/>
            <person name="Midwinter A.C."/>
            <person name="Biggs P.J."/>
            <person name="Acke E."/>
            <person name="Cornelius A.J."/>
            <person name="Marshall J.C."/>
        </authorList>
    </citation>
    <scope>NUCLEOTIDE SEQUENCE [LARGE SCALE GENOMIC DNA]</scope>
    <source>
        <strain evidence="4 6">ACP123b</strain>
    </source>
</reference>
<keyword evidence="3" id="KW-0812">Transmembrane</keyword>
<evidence type="ECO:0000256" key="3">
    <source>
        <dbReference type="SAM" id="Phobius"/>
    </source>
</evidence>
<evidence type="ECO:0000313" key="4">
    <source>
        <dbReference type="EMBL" id="TNB58884.1"/>
    </source>
</evidence>
<comment type="caution">
    <text evidence="4">The sequence shown here is derived from an EMBL/GenBank/DDBJ whole genome shotgun (WGS) entry which is preliminary data.</text>
</comment>
<keyword evidence="7" id="KW-1185">Reference proteome</keyword>
<evidence type="ECO:0000256" key="2">
    <source>
        <dbReference type="SAM" id="MobiDB-lite"/>
    </source>
</evidence>
<sequence length="321" mass="37778">MLEEDFLKEKQNIRQKMLKYSRAMTRGIPMDEELKKEISSDDILRRRVKNKRQNLLNEEFFEPNSAKKSNIYLKEDLINVKLEERQPLGSKFFVYFKGKKRAKENKKEEKESVKTENKKVKGEKKRSFTFSFKRVKKVEQALKKETLTQINTTKESSNLNQIKPTSFNANPKISVSKSQAPQKIDLKAEKKETKIKAEFKKVEEKPLKLIEKETNTQPIATTKELDIKALEAKNTLLEGFSNATKEDRNLNANHLLFASLLITFALFLFAPQIYIRNQIYYLSREIATLKAEESVLNEENKELKRRLENMRFQNQILDYLE</sequence>
<dbReference type="RefSeq" id="WP_082200303.1">
    <property type="nucleotide sequence ID" value="NZ_CAUWMG010000001.1"/>
</dbReference>
<dbReference type="KEGG" id="chv:CHELV3228_1380"/>
<dbReference type="AlphaFoldDB" id="A0AAX2ULC7"/>
<feature type="region of interest" description="Disordered" evidence="2">
    <location>
        <begin position="155"/>
        <end position="181"/>
    </location>
</feature>
<dbReference type="EMBL" id="VDBS01000011">
    <property type="protein sequence ID" value="TNB58884.1"/>
    <property type="molecule type" value="Genomic_DNA"/>
</dbReference>
<dbReference type="EMBL" id="VRMA01000063">
    <property type="protein sequence ID" value="TXK56249.1"/>
    <property type="molecule type" value="Genomic_DNA"/>
</dbReference>
<gene>
    <name evidence="4" type="ORF">FDW42_00840</name>
    <name evidence="5" type="ORF">FVD16_07545</name>
</gene>
<keyword evidence="3" id="KW-0472">Membrane</keyword>
<dbReference type="Proteomes" id="UP000321317">
    <property type="component" value="Unassembled WGS sequence"/>
</dbReference>
<evidence type="ECO:0000256" key="1">
    <source>
        <dbReference type="SAM" id="Coils"/>
    </source>
</evidence>
<organism evidence="4 6">
    <name type="scientific">Campylobacter helveticus</name>
    <dbReference type="NCBI Taxonomy" id="28898"/>
    <lineage>
        <taxon>Bacteria</taxon>
        <taxon>Pseudomonadati</taxon>
        <taxon>Campylobacterota</taxon>
        <taxon>Epsilonproteobacteria</taxon>
        <taxon>Campylobacterales</taxon>
        <taxon>Campylobacteraceae</taxon>
        <taxon>Campylobacter</taxon>
    </lineage>
</organism>